<dbReference type="PANTHER" id="PTHR13871">
    <property type="entry name" value="THIOREDOXIN"/>
    <property type="match status" value="1"/>
</dbReference>
<keyword evidence="2" id="KW-0560">Oxidoreductase</keyword>
<keyword evidence="9" id="KW-1185">Reference proteome</keyword>
<evidence type="ECO:0000313" key="6">
    <source>
        <dbReference type="EMBL" id="GMN32352.1"/>
    </source>
</evidence>
<dbReference type="AlphaFoldDB" id="A0AA88DB00"/>
<evidence type="ECO:0000256" key="3">
    <source>
        <dbReference type="ARBA" id="ARBA00023027"/>
    </source>
</evidence>
<evidence type="ECO:0000256" key="2">
    <source>
        <dbReference type="ARBA" id="ARBA00023002"/>
    </source>
</evidence>
<sequence>MPWLALPFGDVRKIHLERVFAVDMNPTIVAIGSSYGQTNKVLVDREIYSLILHGAEAYPFTEERFEYLEERAQEMAKRWPKKLKHDEHELVLSDYRNFYACNACMEMGGSWCFLCEKKKCNFFLHPKCALDKE</sequence>
<dbReference type="InterPro" id="IPR004146">
    <property type="entry name" value="DC1"/>
</dbReference>
<dbReference type="PANTHER" id="PTHR13871:SF96">
    <property type="entry name" value="THIOREDOXIN DOMAIN-CONTAINING PROTEIN"/>
    <property type="match status" value="1"/>
</dbReference>
<comment type="caution">
    <text evidence="7">The sequence shown here is derived from an EMBL/GenBank/DDBJ whole genome shotgun (WGS) entry which is preliminary data.</text>
</comment>
<dbReference type="InterPro" id="IPR052259">
    <property type="entry name" value="Nucleoredoxin-like"/>
</dbReference>
<evidence type="ECO:0000313" key="5">
    <source>
        <dbReference type="EMBL" id="GMN32334.1"/>
    </source>
</evidence>
<feature type="domain" description="DC1" evidence="4">
    <location>
        <begin position="84"/>
        <end position="129"/>
    </location>
</feature>
<dbReference type="EMBL" id="BTGU01007416">
    <property type="protein sequence ID" value="GMN32352.1"/>
    <property type="molecule type" value="Genomic_DNA"/>
</dbReference>
<proteinExistence type="predicted"/>
<dbReference type="SUPFAM" id="SSF57889">
    <property type="entry name" value="Cysteine-rich domain"/>
    <property type="match status" value="1"/>
</dbReference>
<dbReference type="EMBL" id="BTGU01007415">
    <property type="protein sequence ID" value="GMN32334.1"/>
    <property type="molecule type" value="Genomic_DNA"/>
</dbReference>
<accession>A0AA88DB00</accession>
<dbReference type="GO" id="GO:0016491">
    <property type="term" value="F:oxidoreductase activity"/>
    <property type="evidence" value="ECO:0007669"/>
    <property type="project" value="UniProtKB-KW"/>
</dbReference>
<keyword evidence="1" id="KW-0677">Repeat</keyword>
<evidence type="ECO:0000313" key="7">
    <source>
        <dbReference type="EMBL" id="GMN32379.1"/>
    </source>
</evidence>
<evidence type="ECO:0000313" key="9">
    <source>
        <dbReference type="Proteomes" id="UP001187192"/>
    </source>
</evidence>
<dbReference type="EMBL" id="BTGU01007419">
    <property type="protein sequence ID" value="GMN32393.1"/>
    <property type="molecule type" value="Genomic_DNA"/>
</dbReference>
<gene>
    <name evidence="5" type="ORF">TIFTF001_049765</name>
    <name evidence="6" type="ORF">TIFTF001_049767</name>
    <name evidence="7" type="ORF">TIFTF001_049770</name>
    <name evidence="8" type="ORF">TIFTF001_049772</name>
</gene>
<protein>
    <recommendedName>
        <fullName evidence="4">DC1 domain-containing protein</fullName>
    </recommendedName>
</protein>
<dbReference type="EMBL" id="BTGU01007418">
    <property type="protein sequence ID" value="GMN32379.1"/>
    <property type="molecule type" value="Genomic_DNA"/>
</dbReference>
<keyword evidence="3" id="KW-0520">NAD</keyword>
<reference evidence="7" key="1">
    <citation type="submission" date="2023-07" db="EMBL/GenBank/DDBJ databases">
        <title>draft genome sequence of fig (Ficus carica).</title>
        <authorList>
            <person name="Takahashi T."/>
            <person name="Nishimura K."/>
        </authorList>
    </citation>
    <scope>NUCLEOTIDE SEQUENCE</scope>
</reference>
<dbReference type="Pfam" id="PF03107">
    <property type="entry name" value="C1_2"/>
    <property type="match status" value="1"/>
</dbReference>
<dbReference type="Proteomes" id="UP001187192">
    <property type="component" value="Unassembled WGS sequence"/>
</dbReference>
<evidence type="ECO:0000313" key="8">
    <source>
        <dbReference type="EMBL" id="GMN32393.1"/>
    </source>
</evidence>
<organism evidence="7 9">
    <name type="scientific">Ficus carica</name>
    <name type="common">Common fig</name>
    <dbReference type="NCBI Taxonomy" id="3494"/>
    <lineage>
        <taxon>Eukaryota</taxon>
        <taxon>Viridiplantae</taxon>
        <taxon>Streptophyta</taxon>
        <taxon>Embryophyta</taxon>
        <taxon>Tracheophyta</taxon>
        <taxon>Spermatophyta</taxon>
        <taxon>Magnoliopsida</taxon>
        <taxon>eudicotyledons</taxon>
        <taxon>Gunneridae</taxon>
        <taxon>Pentapetalae</taxon>
        <taxon>rosids</taxon>
        <taxon>fabids</taxon>
        <taxon>Rosales</taxon>
        <taxon>Moraceae</taxon>
        <taxon>Ficeae</taxon>
        <taxon>Ficus</taxon>
    </lineage>
</organism>
<evidence type="ECO:0000256" key="1">
    <source>
        <dbReference type="ARBA" id="ARBA00022737"/>
    </source>
</evidence>
<name>A0AA88DB00_FICCA</name>
<dbReference type="InterPro" id="IPR046349">
    <property type="entry name" value="C1-like_sf"/>
</dbReference>
<evidence type="ECO:0000259" key="4">
    <source>
        <dbReference type="Pfam" id="PF03107"/>
    </source>
</evidence>